<dbReference type="Gene3D" id="2.60.120.1140">
    <property type="entry name" value="Protein of unknown function DUF192"/>
    <property type="match status" value="1"/>
</dbReference>
<dbReference type="Pfam" id="PF02643">
    <property type="entry name" value="DUF192"/>
    <property type="match status" value="1"/>
</dbReference>
<evidence type="ECO:0000313" key="2">
    <source>
        <dbReference type="Proteomes" id="UP001342418"/>
    </source>
</evidence>
<organism evidence="1 2">
    <name type="scientific">Nitratireductor thuwali</name>
    <dbReference type="NCBI Taxonomy" id="2267699"/>
    <lineage>
        <taxon>Bacteria</taxon>
        <taxon>Pseudomonadati</taxon>
        <taxon>Pseudomonadota</taxon>
        <taxon>Alphaproteobacteria</taxon>
        <taxon>Hyphomicrobiales</taxon>
        <taxon>Phyllobacteriaceae</taxon>
        <taxon>Nitratireductor</taxon>
    </lineage>
</organism>
<reference evidence="1 2" key="1">
    <citation type="submission" date="2018-07" db="EMBL/GenBank/DDBJ databases">
        <title>Genome sequence of Nitratireductor thuwali#1536.</title>
        <authorList>
            <person name="Michoud G."/>
            <person name="Merlino G."/>
            <person name="Sefrji F.O."/>
            <person name="Daffonchio D."/>
        </authorList>
    </citation>
    <scope>NUCLEOTIDE SEQUENCE [LARGE SCALE GENOMIC DNA]</scope>
    <source>
        <strain evidence="2">Nit1536</strain>
    </source>
</reference>
<accession>A0ABY5MQP2</accession>
<gene>
    <name evidence="1" type="ORF">NTH_04104</name>
</gene>
<dbReference type="Proteomes" id="UP001342418">
    <property type="component" value="Chromosome"/>
</dbReference>
<protein>
    <recommendedName>
        <fullName evidence="3">DUF192 domain-containing protein</fullName>
    </recommendedName>
</protein>
<proteinExistence type="predicted"/>
<dbReference type="InterPro" id="IPR003795">
    <property type="entry name" value="DUF192"/>
</dbReference>
<dbReference type="EMBL" id="CP030941">
    <property type="protein sequence ID" value="UUP19599.1"/>
    <property type="molecule type" value="Genomic_DNA"/>
</dbReference>
<dbReference type="PANTHER" id="PTHR37953">
    <property type="entry name" value="UPF0127 PROTEIN MJ1496"/>
    <property type="match status" value="1"/>
</dbReference>
<evidence type="ECO:0008006" key="3">
    <source>
        <dbReference type="Google" id="ProtNLM"/>
    </source>
</evidence>
<dbReference type="RefSeq" id="WP_338531739.1">
    <property type="nucleotide sequence ID" value="NZ_CP030941.1"/>
</dbReference>
<name>A0ABY5MQP2_9HYPH</name>
<dbReference type="InterPro" id="IPR038695">
    <property type="entry name" value="Saro_0823-like_sf"/>
</dbReference>
<dbReference type="PANTHER" id="PTHR37953:SF1">
    <property type="entry name" value="UPF0127 PROTEIN MJ1496"/>
    <property type="match status" value="1"/>
</dbReference>
<evidence type="ECO:0000313" key="1">
    <source>
        <dbReference type="EMBL" id="UUP19599.1"/>
    </source>
</evidence>
<keyword evidence="2" id="KW-1185">Reference proteome</keyword>
<sequence length="156" mass="17260">MRIPAVFILFLFLVLPVLGAEPMLLAPSSDPLRIETDGGEVLFDIEVADDADERARGLMFREEMEDDRGMLFVFNGSQRRGFWMQNTPMPLDLLFVGEDGRIRAIEQGVPFSTANIAPPVRAQFVLELKAGTAQKAGIEIGDRLYHPLVDAVAGSR</sequence>